<evidence type="ECO:0000313" key="9">
    <source>
        <dbReference type="Proteomes" id="UP000019151"/>
    </source>
</evidence>
<comment type="similarity">
    <text evidence="1">Belongs to the Lgt family.</text>
</comment>
<feature type="transmembrane region" description="Helical" evidence="7">
    <location>
        <begin position="6"/>
        <end position="31"/>
    </location>
</feature>
<dbReference type="PATRIC" id="fig|861299.3.peg.1448"/>
<evidence type="ECO:0000256" key="4">
    <source>
        <dbReference type="ARBA" id="ARBA00022692"/>
    </source>
</evidence>
<evidence type="ECO:0000256" key="5">
    <source>
        <dbReference type="ARBA" id="ARBA00022989"/>
    </source>
</evidence>
<protein>
    <submittedName>
        <fullName evidence="8">Prolipoprotein diacylglyceryl transferase</fullName>
    </submittedName>
</protein>
<dbReference type="Proteomes" id="UP000019151">
    <property type="component" value="Chromosome"/>
</dbReference>
<feature type="transmembrane region" description="Helical" evidence="7">
    <location>
        <begin position="174"/>
        <end position="192"/>
    </location>
</feature>
<evidence type="ECO:0000256" key="6">
    <source>
        <dbReference type="ARBA" id="ARBA00023136"/>
    </source>
</evidence>
<evidence type="ECO:0000256" key="1">
    <source>
        <dbReference type="ARBA" id="ARBA00007150"/>
    </source>
</evidence>
<keyword evidence="3 8" id="KW-0808">Transferase</keyword>
<keyword evidence="2" id="KW-1003">Cell membrane</keyword>
<evidence type="ECO:0000313" key="8">
    <source>
        <dbReference type="EMBL" id="AHG88962.1"/>
    </source>
</evidence>
<keyword evidence="6 7" id="KW-0472">Membrane</keyword>
<evidence type="ECO:0000256" key="2">
    <source>
        <dbReference type="ARBA" id="ARBA00022475"/>
    </source>
</evidence>
<dbReference type="GO" id="GO:0008961">
    <property type="term" value="F:phosphatidylglycerol-prolipoprotein diacylglyceryl transferase activity"/>
    <property type="evidence" value="ECO:0007669"/>
    <property type="project" value="InterPro"/>
</dbReference>
<evidence type="ECO:0000256" key="3">
    <source>
        <dbReference type="ARBA" id="ARBA00022679"/>
    </source>
</evidence>
<feature type="transmembrane region" description="Helical" evidence="7">
    <location>
        <begin position="225"/>
        <end position="249"/>
    </location>
</feature>
<dbReference type="PANTHER" id="PTHR30589:SF0">
    <property type="entry name" value="PHOSPHATIDYLGLYCEROL--PROLIPOPROTEIN DIACYLGLYCERYL TRANSFERASE"/>
    <property type="match status" value="1"/>
</dbReference>
<keyword evidence="9" id="KW-1185">Reference proteome</keyword>
<dbReference type="PANTHER" id="PTHR30589">
    <property type="entry name" value="PROLIPOPROTEIN DIACYLGLYCERYL TRANSFERASE"/>
    <property type="match status" value="1"/>
</dbReference>
<dbReference type="GO" id="GO:0005886">
    <property type="term" value="C:plasma membrane"/>
    <property type="evidence" value="ECO:0007669"/>
    <property type="project" value="InterPro"/>
</dbReference>
<proteinExistence type="inferred from homology"/>
<keyword evidence="8" id="KW-0449">Lipoprotein</keyword>
<name>W0REU0_9BACT</name>
<dbReference type="Pfam" id="PF01790">
    <property type="entry name" value="LGT"/>
    <property type="match status" value="1"/>
</dbReference>
<keyword evidence="5 7" id="KW-1133">Transmembrane helix</keyword>
<dbReference type="EMBL" id="CP007128">
    <property type="protein sequence ID" value="AHG88962.1"/>
    <property type="molecule type" value="Genomic_DNA"/>
</dbReference>
<evidence type="ECO:0000256" key="7">
    <source>
        <dbReference type="SAM" id="Phobius"/>
    </source>
</evidence>
<dbReference type="STRING" id="861299.J421_1425"/>
<feature type="transmembrane region" description="Helical" evidence="7">
    <location>
        <begin position="46"/>
        <end position="69"/>
    </location>
</feature>
<dbReference type="GO" id="GO:0042158">
    <property type="term" value="P:lipoprotein biosynthetic process"/>
    <property type="evidence" value="ECO:0007669"/>
    <property type="project" value="InterPro"/>
</dbReference>
<gene>
    <name evidence="8" type="ORF">J421_1425</name>
</gene>
<dbReference type="OrthoDB" id="871140at2"/>
<reference evidence="8 9" key="1">
    <citation type="journal article" date="2014" name="Genome Announc.">
        <title>Genome Sequence and Methylome of Soil Bacterium Gemmatirosa kalamazoonensis KBS708T, a Member of the Rarely Cultivated Gemmatimonadetes Phylum.</title>
        <authorList>
            <person name="Debruyn J.M."/>
            <person name="Radosevich M."/>
            <person name="Wommack K.E."/>
            <person name="Polson S.W."/>
            <person name="Hauser L.J."/>
            <person name="Fawaz M.N."/>
            <person name="Korlach J."/>
            <person name="Tsai Y.C."/>
        </authorList>
    </citation>
    <scope>NUCLEOTIDE SEQUENCE [LARGE SCALE GENOMIC DNA]</scope>
    <source>
        <strain evidence="8 9">KBS708</strain>
    </source>
</reference>
<organism evidence="8 9">
    <name type="scientific">Gemmatirosa kalamazoonensis</name>
    <dbReference type="NCBI Taxonomy" id="861299"/>
    <lineage>
        <taxon>Bacteria</taxon>
        <taxon>Pseudomonadati</taxon>
        <taxon>Gemmatimonadota</taxon>
        <taxon>Gemmatimonadia</taxon>
        <taxon>Gemmatimonadales</taxon>
        <taxon>Gemmatimonadaceae</taxon>
        <taxon>Gemmatirosa</taxon>
    </lineage>
</organism>
<sequence length="258" mass="27471">MRPILIQFGAVTVPTHDTLVLLGVVVAALVFRHEARRLGAWGDERVLWIVVGTLAGGAVGAKLATVWRYVAATGDASAVGILVRGGRSVLGGLAGAYVGAVLTKGVVGYRRRTGDLFAPAVALGMAVGRVGCLLTEPPGTPTTLPWGMRLTPGEAAAIAGCPAWCVGSALHPSFAYEILFHLAAFAALWWWLRPRPHVEGDLFKQYLLAYAVFRFGVEFVRGNEVVWLGLTRSQLFLIPSGALLAAYFARRRALPVTA</sequence>
<dbReference type="InterPro" id="IPR001640">
    <property type="entry name" value="Lgt"/>
</dbReference>
<dbReference type="RefSeq" id="WP_104022356.1">
    <property type="nucleotide sequence ID" value="NZ_CP007128.1"/>
</dbReference>
<feature type="transmembrane region" description="Helical" evidence="7">
    <location>
        <begin position="89"/>
        <end position="107"/>
    </location>
</feature>
<dbReference type="InParanoid" id="W0REU0"/>
<accession>W0REU0</accession>
<dbReference type="AlphaFoldDB" id="W0REU0"/>
<dbReference type="KEGG" id="gba:J421_1425"/>
<dbReference type="HOGENOM" id="CLU_013386_1_2_0"/>
<dbReference type="eggNOG" id="COG0682">
    <property type="taxonomic scope" value="Bacteria"/>
</dbReference>
<keyword evidence="4 7" id="KW-0812">Transmembrane</keyword>